<proteinExistence type="predicted"/>
<name>A0A6N6MH40_9HYPH</name>
<protein>
    <submittedName>
        <fullName evidence="1">Uncharacterized protein</fullName>
    </submittedName>
</protein>
<evidence type="ECO:0000313" key="1">
    <source>
        <dbReference type="EMBL" id="KAB1068265.1"/>
    </source>
</evidence>
<dbReference type="AlphaFoldDB" id="A0A6N6MH40"/>
<sequence>MARRKIDPTFSPYTDETAVRTIGTLSIENGTSRIALHGSLDITRDRAGLRQARALKSVLDAIVTALAADDLPEAVAEEGEASETVKNPFA</sequence>
<organism evidence="1 2">
    <name type="scientific">Methylobacterium planeticum</name>
    <dbReference type="NCBI Taxonomy" id="2615211"/>
    <lineage>
        <taxon>Bacteria</taxon>
        <taxon>Pseudomonadati</taxon>
        <taxon>Pseudomonadota</taxon>
        <taxon>Alphaproteobacteria</taxon>
        <taxon>Hyphomicrobiales</taxon>
        <taxon>Methylobacteriaceae</taxon>
        <taxon>Methylobacterium</taxon>
    </lineage>
</organism>
<keyword evidence="2" id="KW-1185">Reference proteome</keyword>
<gene>
    <name evidence="1" type="ORF">F6X51_27065</name>
</gene>
<dbReference type="RefSeq" id="WP_150967104.1">
    <property type="nucleotide sequence ID" value="NZ_VZZJ01000056.1"/>
</dbReference>
<comment type="caution">
    <text evidence="1">The sequence shown here is derived from an EMBL/GenBank/DDBJ whole genome shotgun (WGS) entry which is preliminary data.</text>
</comment>
<dbReference type="EMBL" id="VZZJ01000056">
    <property type="protein sequence ID" value="KAB1068265.1"/>
    <property type="molecule type" value="Genomic_DNA"/>
</dbReference>
<dbReference type="Proteomes" id="UP000441523">
    <property type="component" value="Unassembled WGS sequence"/>
</dbReference>
<reference evidence="1 2" key="1">
    <citation type="submission" date="2019-09" db="EMBL/GenBank/DDBJ databases">
        <title>YIM 132548 draft genome.</title>
        <authorList>
            <person name="Jiang L."/>
        </authorList>
    </citation>
    <scope>NUCLEOTIDE SEQUENCE [LARGE SCALE GENOMIC DNA]</scope>
    <source>
        <strain evidence="1 2">YIM 132548</strain>
    </source>
</reference>
<evidence type="ECO:0000313" key="2">
    <source>
        <dbReference type="Proteomes" id="UP000441523"/>
    </source>
</evidence>
<accession>A0A6N6MH40</accession>